<dbReference type="KEGG" id="cyp:PCC8801_1031"/>
<dbReference type="AlphaFoldDB" id="B7K0W5"/>
<protein>
    <submittedName>
        <fullName evidence="1">Uncharacterized protein</fullName>
    </submittedName>
</protein>
<dbReference type="OrthoDB" id="427972at2"/>
<evidence type="ECO:0000313" key="1">
    <source>
        <dbReference type="EMBL" id="ACK65106.1"/>
    </source>
</evidence>
<accession>B7K0W5</accession>
<dbReference type="HOGENOM" id="CLU_2600216_0_0_3"/>
<sequence>MNPHKLNQDTLELLLSFVLPAGCHLSMVSGSTYRINCPNYDVAHKVWENRVNCICPLLDSGEVLEVVASDYYARSYPKV</sequence>
<dbReference type="EMBL" id="CP001287">
    <property type="protein sequence ID" value="ACK65106.1"/>
    <property type="molecule type" value="Genomic_DNA"/>
</dbReference>
<dbReference type="eggNOG" id="ENOG50320Q2">
    <property type="taxonomic scope" value="Bacteria"/>
</dbReference>
<organism evidence="1 2">
    <name type="scientific">Rippkaea orientalis (strain PCC 8801 / RF-1)</name>
    <name type="common">Cyanothece sp. (strain PCC 8801)</name>
    <dbReference type="NCBI Taxonomy" id="41431"/>
    <lineage>
        <taxon>Bacteria</taxon>
        <taxon>Bacillati</taxon>
        <taxon>Cyanobacteriota</taxon>
        <taxon>Cyanophyceae</taxon>
        <taxon>Oscillatoriophycideae</taxon>
        <taxon>Chroococcales</taxon>
        <taxon>Aphanothecaceae</taxon>
        <taxon>Rippkaea</taxon>
        <taxon>Rippkaea orientalis</taxon>
    </lineage>
</organism>
<proteinExistence type="predicted"/>
<gene>
    <name evidence="1" type="ordered locus">PCC8801_1031</name>
</gene>
<name>B7K0W5_RIPO1</name>
<keyword evidence="2" id="KW-1185">Reference proteome</keyword>
<dbReference type="Proteomes" id="UP000008204">
    <property type="component" value="Chromosome"/>
</dbReference>
<reference evidence="2" key="1">
    <citation type="journal article" date="2011" name="MBio">
        <title>Novel metabolic attributes of the genus Cyanothece, comprising a group of unicellular nitrogen-fixing Cyanobacteria.</title>
        <authorList>
            <person name="Bandyopadhyay A."/>
            <person name="Elvitigala T."/>
            <person name="Welsh E."/>
            <person name="Stockel J."/>
            <person name="Liberton M."/>
            <person name="Min H."/>
            <person name="Sherman L.A."/>
            <person name="Pakrasi H.B."/>
        </authorList>
    </citation>
    <scope>NUCLEOTIDE SEQUENCE [LARGE SCALE GENOMIC DNA]</scope>
    <source>
        <strain evidence="2">PCC 8801</strain>
    </source>
</reference>
<dbReference type="STRING" id="41431.PCC8801_1031"/>
<evidence type="ECO:0000313" key="2">
    <source>
        <dbReference type="Proteomes" id="UP000008204"/>
    </source>
</evidence>
<dbReference type="RefSeq" id="WP_012594381.1">
    <property type="nucleotide sequence ID" value="NC_011726.1"/>
</dbReference>